<evidence type="ECO:0000313" key="5">
    <source>
        <dbReference type="EMBL" id="GAO98872.1"/>
    </source>
</evidence>
<gene>
    <name evidence="5" type="primary">potF_1</name>
    <name evidence="5" type="ORF">Cva_01542</name>
</gene>
<dbReference type="GO" id="GO:0019808">
    <property type="term" value="F:polyamine binding"/>
    <property type="evidence" value="ECO:0007669"/>
    <property type="project" value="InterPro"/>
</dbReference>
<keyword evidence="3" id="KW-0732">Signal</keyword>
<dbReference type="SUPFAM" id="SSF53850">
    <property type="entry name" value="Periplasmic binding protein-like II"/>
    <property type="match status" value="1"/>
</dbReference>
<dbReference type="PANTHER" id="PTHR30222">
    <property type="entry name" value="SPERMIDINE/PUTRESCINE-BINDING PERIPLASMIC PROTEIN"/>
    <property type="match status" value="1"/>
</dbReference>
<dbReference type="GO" id="GO:0042597">
    <property type="term" value="C:periplasmic space"/>
    <property type="evidence" value="ECO:0007669"/>
    <property type="project" value="UniProtKB-SubCell"/>
</dbReference>
<dbReference type="PANTHER" id="PTHR30222:SF12">
    <property type="entry name" value="NORSPERMIDINE SENSOR"/>
    <property type="match status" value="1"/>
</dbReference>
<keyword evidence="2" id="KW-0813">Transport</keyword>
<dbReference type="InterPro" id="IPR001188">
    <property type="entry name" value="Sperm_putr-bd"/>
</dbReference>
<comment type="caution">
    <text evidence="5">The sequence shown here is derived from an EMBL/GenBank/DDBJ whole genome shotgun (WGS) entry which is preliminary data.</text>
</comment>
<proteinExistence type="predicted"/>
<dbReference type="Proteomes" id="UP000036771">
    <property type="component" value="Unassembled WGS sequence"/>
</dbReference>
<name>A0A0K8MEH2_9PROT</name>
<comment type="subcellular location">
    <subcellularLocation>
        <location evidence="1">Periplasm</location>
    </subcellularLocation>
</comment>
<dbReference type="EMBL" id="BBVC01000099">
    <property type="protein sequence ID" value="GAO98872.1"/>
    <property type="molecule type" value="Genomic_DNA"/>
</dbReference>
<dbReference type="STRING" id="1629334.Cva_01542"/>
<organism evidence="5 6">
    <name type="scientific">Caedimonas varicaedens</name>
    <dbReference type="NCBI Taxonomy" id="1629334"/>
    <lineage>
        <taxon>Bacteria</taxon>
        <taxon>Pseudomonadati</taxon>
        <taxon>Pseudomonadota</taxon>
        <taxon>Alphaproteobacteria</taxon>
        <taxon>Holosporales</taxon>
        <taxon>Caedimonadaceae</taxon>
        <taxon>Caedimonas</taxon>
    </lineage>
</organism>
<reference evidence="5 6" key="1">
    <citation type="submission" date="2015-03" db="EMBL/GenBank/DDBJ databases">
        <title>Caedibacter varicaedens, whole genome shotgun sequence.</title>
        <authorList>
            <person name="Suzuki H."/>
            <person name="Dapper A.L."/>
            <person name="Gibson A.K."/>
            <person name="Jackson C."/>
            <person name="Lee H."/>
            <person name="Pejaver V.R."/>
            <person name="Doak T."/>
            <person name="Lynch M."/>
        </authorList>
    </citation>
    <scope>NUCLEOTIDE SEQUENCE [LARGE SCALE GENOMIC DNA]</scope>
</reference>
<evidence type="ECO:0000256" key="4">
    <source>
        <dbReference type="ARBA" id="ARBA00022764"/>
    </source>
</evidence>
<dbReference type="PRINTS" id="PR00909">
    <property type="entry name" value="SPERMDNBNDNG"/>
</dbReference>
<protein>
    <submittedName>
        <fullName evidence="5">Putrescine-binding periplasmic protein</fullName>
    </submittedName>
</protein>
<dbReference type="InterPro" id="IPR006059">
    <property type="entry name" value="SBP"/>
</dbReference>
<keyword evidence="4" id="KW-0574">Periplasm</keyword>
<accession>A0A0K8MEH2</accession>
<sequence>MLWGIVGFAYNVDYVQKNLPDAPVNSWAMFFDPEIIKKMGPCGVAMLEDSTDVMIPAKLYLGIDPASESKKDLDKVVQLLQTIRPFIKRFDLSRSNDEIASGEMCLVQHWMGSIAASSAHLKSEGSRANIKSIIPKEGTVMWLDVMVIPKTAPHVDNAYIFIDFMLRPDIIAFITNDNYFANTIEESLPFVIPEIRENKVIFPDKEVLKRILLHKSFSPKYQKLLTRSLIKIRSGR</sequence>
<evidence type="ECO:0000256" key="2">
    <source>
        <dbReference type="ARBA" id="ARBA00022448"/>
    </source>
</evidence>
<dbReference type="Pfam" id="PF13416">
    <property type="entry name" value="SBP_bac_8"/>
    <property type="match status" value="1"/>
</dbReference>
<dbReference type="GO" id="GO:0015846">
    <property type="term" value="P:polyamine transport"/>
    <property type="evidence" value="ECO:0007669"/>
    <property type="project" value="InterPro"/>
</dbReference>
<evidence type="ECO:0000256" key="3">
    <source>
        <dbReference type="ARBA" id="ARBA00022729"/>
    </source>
</evidence>
<keyword evidence="6" id="KW-1185">Reference proteome</keyword>
<evidence type="ECO:0000313" key="6">
    <source>
        <dbReference type="Proteomes" id="UP000036771"/>
    </source>
</evidence>
<evidence type="ECO:0000256" key="1">
    <source>
        <dbReference type="ARBA" id="ARBA00004418"/>
    </source>
</evidence>
<dbReference type="AlphaFoldDB" id="A0A0K8MEH2"/>
<dbReference type="Gene3D" id="3.40.190.10">
    <property type="entry name" value="Periplasmic binding protein-like II"/>
    <property type="match status" value="2"/>
</dbReference>